<evidence type="ECO:0000313" key="3">
    <source>
        <dbReference type="Proteomes" id="UP001186944"/>
    </source>
</evidence>
<dbReference type="InterPro" id="IPR023398">
    <property type="entry name" value="TIF_eIF4e-like"/>
</dbReference>
<gene>
    <name evidence="2" type="ORF">FSP39_014511</name>
</gene>
<dbReference type="Proteomes" id="UP001186944">
    <property type="component" value="Unassembled WGS sequence"/>
</dbReference>
<evidence type="ECO:0008006" key="4">
    <source>
        <dbReference type="Google" id="ProtNLM"/>
    </source>
</evidence>
<reference evidence="2" key="1">
    <citation type="submission" date="2019-08" db="EMBL/GenBank/DDBJ databases">
        <title>The improved chromosome-level genome for the pearl oyster Pinctada fucata martensii using PacBio sequencing and Hi-C.</title>
        <authorList>
            <person name="Zheng Z."/>
        </authorList>
    </citation>
    <scope>NUCLEOTIDE SEQUENCE</scope>
    <source>
        <strain evidence="2">ZZ-2019</strain>
        <tissue evidence="2">Adductor muscle</tissue>
    </source>
</reference>
<dbReference type="AlphaFoldDB" id="A0AA88XWS1"/>
<dbReference type="InterPro" id="IPR015034">
    <property type="entry name" value="Bles03"/>
</dbReference>
<comment type="caution">
    <text evidence="2">The sequence shown here is derived from an EMBL/GenBank/DDBJ whole genome shotgun (WGS) entry which is preliminary data.</text>
</comment>
<dbReference type="Pfam" id="PF08939">
    <property type="entry name" value="Bles03"/>
    <property type="match status" value="1"/>
</dbReference>
<proteinExistence type="inferred from homology"/>
<dbReference type="SUPFAM" id="SSF55418">
    <property type="entry name" value="eIF4e-like"/>
    <property type="match status" value="1"/>
</dbReference>
<keyword evidence="3" id="KW-1185">Reference proteome</keyword>
<dbReference type="PANTHER" id="PTHR31977:SF1">
    <property type="entry name" value="UPF0696 PROTEIN C11ORF68"/>
    <property type="match status" value="1"/>
</dbReference>
<dbReference type="PANTHER" id="PTHR31977">
    <property type="entry name" value="UPF0696 PROTEIN C11ORF68"/>
    <property type="match status" value="1"/>
</dbReference>
<accession>A0AA88XWS1</accession>
<evidence type="ECO:0000256" key="1">
    <source>
        <dbReference type="ARBA" id="ARBA00010568"/>
    </source>
</evidence>
<dbReference type="Gene3D" id="3.30.760.10">
    <property type="entry name" value="RNA Cap, Translation Initiation Factor Eif4e"/>
    <property type="match status" value="1"/>
</dbReference>
<dbReference type="EMBL" id="VSWD01000009">
    <property type="protein sequence ID" value="KAK3093358.1"/>
    <property type="molecule type" value="Genomic_DNA"/>
</dbReference>
<comment type="similarity">
    <text evidence="1">Belongs to the UPF0696 family.</text>
</comment>
<organism evidence="2 3">
    <name type="scientific">Pinctada imbricata</name>
    <name type="common">Atlantic pearl-oyster</name>
    <name type="synonym">Pinctada martensii</name>
    <dbReference type="NCBI Taxonomy" id="66713"/>
    <lineage>
        <taxon>Eukaryota</taxon>
        <taxon>Metazoa</taxon>
        <taxon>Spiralia</taxon>
        <taxon>Lophotrochozoa</taxon>
        <taxon>Mollusca</taxon>
        <taxon>Bivalvia</taxon>
        <taxon>Autobranchia</taxon>
        <taxon>Pteriomorphia</taxon>
        <taxon>Pterioida</taxon>
        <taxon>Pterioidea</taxon>
        <taxon>Pteriidae</taxon>
        <taxon>Pinctada</taxon>
    </lineage>
</organism>
<evidence type="ECO:0000313" key="2">
    <source>
        <dbReference type="EMBL" id="KAK3093358.1"/>
    </source>
</evidence>
<sequence length="155" mass="17734">MPSVLELQIEWEELQLNGQTISKQVIKDLAIKHNTTCGKWLFYVKAGEEVDRVWAKVATAIYGGTIPSISAKVSPSRPGQRVHVICVYNDDFTDHQEVMSCERGLRELGVRHTLYYKPDAYTYLNVYSSNIWGLKPTVYTSFYNRTQGKSQIKIN</sequence>
<protein>
    <recommendedName>
        <fullName evidence="4">DUF1917-domain-containing protein</fullName>
    </recommendedName>
</protein>
<name>A0AA88XWS1_PINIB</name>